<dbReference type="STRING" id="67801.A0A1B0C7P9"/>
<organism evidence="2 3">
    <name type="scientific">Glossina palpalis gambiensis</name>
    <dbReference type="NCBI Taxonomy" id="67801"/>
    <lineage>
        <taxon>Eukaryota</taxon>
        <taxon>Metazoa</taxon>
        <taxon>Ecdysozoa</taxon>
        <taxon>Arthropoda</taxon>
        <taxon>Hexapoda</taxon>
        <taxon>Insecta</taxon>
        <taxon>Pterygota</taxon>
        <taxon>Neoptera</taxon>
        <taxon>Endopterygota</taxon>
        <taxon>Diptera</taxon>
        <taxon>Brachycera</taxon>
        <taxon>Muscomorpha</taxon>
        <taxon>Hippoboscoidea</taxon>
        <taxon>Glossinidae</taxon>
        <taxon>Glossina</taxon>
    </lineage>
</organism>
<protein>
    <recommendedName>
        <fullName evidence="4">Reverse transcriptase domain-containing protein</fullName>
    </recommendedName>
</protein>
<reference evidence="3" key="1">
    <citation type="submission" date="2015-01" db="EMBL/GenBank/DDBJ databases">
        <authorList>
            <person name="Aksoy S."/>
            <person name="Warren W."/>
            <person name="Wilson R.K."/>
        </authorList>
    </citation>
    <scope>NUCLEOTIDE SEQUENCE [LARGE SCALE GENOMIC DNA]</scope>
    <source>
        <strain evidence="3">IAEA</strain>
    </source>
</reference>
<dbReference type="GO" id="GO:0071897">
    <property type="term" value="P:DNA biosynthetic process"/>
    <property type="evidence" value="ECO:0007669"/>
    <property type="project" value="UniProtKB-ARBA"/>
</dbReference>
<dbReference type="PANTHER" id="PTHR24559">
    <property type="entry name" value="TRANSPOSON TY3-I GAG-POL POLYPROTEIN"/>
    <property type="match status" value="1"/>
</dbReference>
<dbReference type="EMBL" id="JXJN01029713">
    <property type="status" value="NOT_ANNOTATED_CDS"/>
    <property type="molecule type" value="Genomic_DNA"/>
</dbReference>
<dbReference type="AlphaFoldDB" id="A0A1B0C7P9"/>
<feature type="compositionally biased region" description="Basic and acidic residues" evidence="1">
    <location>
        <begin position="85"/>
        <end position="94"/>
    </location>
</feature>
<evidence type="ECO:0000313" key="3">
    <source>
        <dbReference type="Proteomes" id="UP000092460"/>
    </source>
</evidence>
<dbReference type="Gene3D" id="3.10.10.10">
    <property type="entry name" value="HIV Type 1 Reverse Transcriptase, subunit A, domain 1"/>
    <property type="match status" value="1"/>
</dbReference>
<feature type="region of interest" description="Disordered" evidence="1">
    <location>
        <begin position="73"/>
        <end position="94"/>
    </location>
</feature>
<evidence type="ECO:0000256" key="1">
    <source>
        <dbReference type="SAM" id="MobiDB-lite"/>
    </source>
</evidence>
<dbReference type="Gene3D" id="3.30.70.270">
    <property type="match status" value="1"/>
</dbReference>
<dbReference type="InterPro" id="IPR043502">
    <property type="entry name" value="DNA/RNA_pol_sf"/>
</dbReference>
<feature type="compositionally biased region" description="Polar residues" evidence="1">
    <location>
        <begin position="73"/>
        <end position="84"/>
    </location>
</feature>
<dbReference type="Proteomes" id="UP000092460">
    <property type="component" value="Unassembled WGS sequence"/>
</dbReference>
<reference evidence="2" key="2">
    <citation type="submission" date="2020-05" db="UniProtKB">
        <authorList>
            <consortium name="EnsemblMetazoa"/>
        </authorList>
    </citation>
    <scope>IDENTIFICATION</scope>
    <source>
        <strain evidence="2">IAEA</strain>
    </source>
</reference>
<keyword evidence="3" id="KW-1185">Reference proteome</keyword>
<dbReference type="InterPro" id="IPR053134">
    <property type="entry name" value="RNA-dir_DNA_polymerase"/>
</dbReference>
<proteinExistence type="predicted"/>
<dbReference type="SUPFAM" id="SSF56672">
    <property type="entry name" value="DNA/RNA polymerases"/>
    <property type="match status" value="1"/>
</dbReference>
<dbReference type="VEuPathDB" id="VectorBase:GPPI051518"/>
<sequence length="252" mass="28456">MSGPIPRSDHTPSPCRYACGNRNVAARIQFPEGVWDQAAIREQIGRVPPSQVLTAEPTAETIWTLTRRRASASLQSPQTTINDHNTTEEPRLNNENEPRCIEGFLQHKLSKFATLQGVTTIVEHKIIMNDDRPFKLRYAIRNPAVQALINAEVNKLIATGQIESAKSPYNSLIYLAQRKNGTWRICMDFRHLNSKSIPDAYPLPKIHATLDRLRETRYISSLDLKSPRGYEQSVQSIYGASTKTFPVEGYVI</sequence>
<dbReference type="EnsemblMetazoa" id="GPPI051518-RA">
    <property type="protein sequence ID" value="GPPI051518-PA"/>
    <property type="gene ID" value="GPPI051518"/>
</dbReference>
<evidence type="ECO:0000313" key="2">
    <source>
        <dbReference type="EnsemblMetazoa" id="GPPI051518-PA"/>
    </source>
</evidence>
<evidence type="ECO:0008006" key="4">
    <source>
        <dbReference type="Google" id="ProtNLM"/>
    </source>
</evidence>
<accession>A0A1B0C7P9</accession>
<name>A0A1B0C7P9_9MUSC</name>
<dbReference type="InterPro" id="IPR043128">
    <property type="entry name" value="Rev_trsase/Diguanyl_cyclase"/>
</dbReference>